<dbReference type="SUPFAM" id="SSF47336">
    <property type="entry name" value="ACP-like"/>
    <property type="match status" value="1"/>
</dbReference>
<dbReference type="InterPro" id="IPR009081">
    <property type="entry name" value="PP-bd_ACP"/>
</dbReference>
<dbReference type="Proteomes" id="UP001526147">
    <property type="component" value="Unassembled WGS sequence"/>
</dbReference>
<accession>A0ABT3DLW0</accession>
<dbReference type="Gene3D" id="1.10.1200.10">
    <property type="entry name" value="ACP-like"/>
    <property type="match status" value="1"/>
</dbReference>
<feature type="domain" description="Carrier" evidence="1">
    <location>
        <begin position="4"/>
        <end position="82"/>
    </location>
</feature>
<dbReference type="Pfam" id="PF00550">
    <property type="entry name" value="PP-binding"/>
    <property type="match status" value="1"/>
</dbReference>
<comment type="caution">
    <text evidence="2">The sequence shown here is derived from an EMBL/GenBank/DDBJ whole genome shotgun (WGS) entry which is preliminary data.</text>
</comment>
<dbReference type="InterPro" id="IPR036736">
    <property type="entry name" value="ACP-like_sf"/>
</dbReference>
<name>A0ABT3DLW0_9BACI</name>
<keyword evidence="3" id="KW-1185">Reference proteome</keyword>
<dbReference type="EMBL" id="JAOYEY010000048">
    <property type="protein sequence ID" value="MCV9888048.1"/>
    <property type="molecule type" value="Genomic_DNA"/>
</dbReference>
<evidence type="ECO:0000313" key="3">
    <source>
        <dbReference type="Proteomes" id="UP001526147"/>
    </source>
</evidence>
<dbReference type="PROSITE" id="PS50075">
    <property type="entry name" value="CARRIER"/>
    <property type="match status" value="1"/>
</dbReference>
<gene>
    <name evidence="2" type="primary">asbD</name>
    <name evidence="2" type="ORF">OIH86_20590</name>
</gene>
<sequence>MKREEIIEMIYHILKDKLELPTMASFHEEARLNEDLYMDSVMILELILYIELDFGIKVPDEMLVPKDFQTVHTVIEFIKRQQCEALGGIK</sequence>
<evidence type="ECO:0000313" key="2">
    <source>
        <dbReference type="EMBL" id="MCV9888048.1"/>
    </source>
</evidence>
<protein>
    <submittedName>
        <fullName evidence="2">Petrobactin biosynthesis protein AsbD</fullName>
    </submittedName>
</protein>
<proteinExistence type="predicted"/>
<evidence type="ECO:0000259" key="1">
    <source>
        <dbReference type="PROSITE" id="PS50075"/>
    </source>
</evidence>
<dbReference type="NCBIfam" id="NF005798">
    <property type="entry name" value="PRK07639.1"/>
    <property type="match status" value="1"/>
</dbReference>
<reference evidence="2 3" key="1">
    <citation type="submission" date="2022-10" db="EMBL/GenBank/DDBJ databases">
        <title>Draft genome assembly of moderately radiation resistant bacterium Metabacillus halosaccharovorans.</title>
        <authorList>
            <person name="Pal S."/>
            <person name="Gopinathan A."/>
        </authorList>
    </citation>
    <scope>NUCLEOTIDE SEQUENCE [LARGE SCALE GENOMIC DNA]</scope>
    <source>
        <strain evidence="2 3">VITHBRA001</strain>
    </source>
</reference>
<organism evidence="2 3">
    <name type="scientific">Metabacillus halosaccharovorans</name>
    <dbReference type="NCBI Taxonomy" id="930124"/>
    <lineage>
        <taxon>Bacteria</taxon>
        <taxon>Bacillati</taxon>
        <taxon>Bacillota</taxon>
        <taxon>Bacilli</taxon>
        <taxon>Bacillales</taxon>
        <taxon>Bacillaceae</taxon>
        <taxon>Metabacillus</taxon>
    </lineage>
</organism>
<dbReference type="RefSeq" id="WP_264144251.1">
    <property type="nucleotide sequence ID" value="NZ_JAOYEY010000048.1"/>
</dbReference>